<feature type="compositionally biased region" description="Basic and acidic residues" evidence="1">
    <location>
        <begin position="998"/>
        <end position="1008"/>
    </location>
</feature>
<dbReference type="Proteomes" id="UP000095023">
    <property type="component" value="Unassembled WGS sequence"/>
</dbReference>
<feature type="region of interest" description="Disordered" evidence="1">
    <location>
        <begin position="775"/>
        <end position="1037"/>
    </location>
</feature>
<evidence type="ECO:0000313" key="4">
    <source>
        <dbReference type="Proteomes" id="UP000095023"/>
    </source>
</evidence>
<dbReference type="SMART" id="SM00322">
    <property type="entry name" value="KH"/>
    <property type="match status" value="2"/>
</dbReference>
<evidence type="ECO:0000313" key="3">
    <source>
        <dbReference type="EMBL" id="ODV90651.1"/>
    </source>
</evidence>
<dbReference type="InterPro" id="IPR056553">
    <property type="entry name" value="KH_Mug60-KHD4"/>
</dbReference>
<dbReference type="AlphaFoldDB" id="A0A1E4TFV1"/>
<sequence length="1037" mass="118234">MNEQPTPLDGSERPSTLFATSLRFPYQVYTEPDKRYQIFRSHNVYENWNDPIKDESTRSLDNIPWLERKIKKISDSKIAIIDYEIINEQLIVVIGGTLKFIPPLRSKLLKEYVKLSVIPIPIPKSSVVSKRGSTTASPTLLSEVIKAFNSISKFASVSLFLTTQKHTSLPHDDNVLLPDEGDYYYLYIYGDADCARLAATRVQVYLDGLLNKFIHRMTVPLSMIPLICGRHNKSLDYLTSLTNVQLYYHDFFPGLYSSLHEVESNFDFNEIFITGTDVDVQLAKHFISNLIEKTPAYMKELVTTYSKCDSFILWNLDFLRKVSKEEGVFIQLPFLGASRSLIRVQGFSISSVDSAIRKITDFICSMYNGTYWYSETEEDSKGYYLPPKDVPDIKTMVATLKDITVSSNTDVTYGIGSFEVFGSYDSVPSAIKKIGTLPLWPTLISKVRYRFESPNELYEFMGGKKYGKVARINKAASVWIKFRPFTEHNFYIDIVSSDQISAGNGLRLMQDEIASEKTFFIPEAYHKRIIGNRGTVIQRIMRKYNLFVRFNDYTTRMRNGITLDYVDNVLLRCPKKSDNVLSSAAEEVTEMANVAQQNSYSIVARISPVRWSLTLTDHLSNLLTFMTSHPTLYVEFPTNENDDIIKFYSPSPGVCERAYESLSTYLPKLYVVEIEPDVHCKPILDPKGEMFRKNVLAPLWIGLNIRASGYYNKENADTVGWGEIHLACDTAGQQHIDAAVDLVKEYLGSNNLKIVRVNDKSQDLEIIATTEGRSKLNQDNNSLSSGELHEPSSSGGQHYSRNYPPPSRQLYEFDVPPLGPSRGGTRTFSGKRTRSPESDSRVRYGGSDYLPNQGYRSPPRSRARFDYSQDRYDGSEGNERHRHSYGRFDGYDDGPRAVHEGRPFSRDFRGPNHISNDRPFWDYPGSRQIRSAGSGSSYALPMHNGPGPSRRNGRDFYAEPWNGPVPDSRYASRGDRFAPGDYLDDRFARNDDYQYSDRPMKRSNRPEDGSNGQRSSRGPYYTQPRPDNRRDPLPPFE</sequence>
<evidence type="ECO:0000259" key="2">
    <source>
        <dbReference type="SMART" id="SM00322"/>
    </source>
</evidence>
<feature type="compositionally biased region" description="Polar residues" evidence="1">
    <location>
        <begin position="928"/>
        <end position="937"/>
    </location>
</feature>
<feature type="compositionally biased region" description="Basic and acidic residues" evidence="1">
    <location>
        <begin position="863"/>
        <end position="879"/>
    </location>
</feature>
<gene>
    <name evidence="3" type="ORF">CANCADRAFT_31536</name>
</gene>
<accession>A0A1E4TFV1</accession>
<dbReference type="Pfam" id="PF24563">
    <property type="entry name" value="KH_Mug60-KHD4"/>
    <property type="match status" value="1"/>
</dbReference>
<feature type="compositionally biased region" description="Basic and acidic residues" evidence="1">
    <location>
        <begin position="970"/>
        <end position="992"/>
    </location>
</feature>
<dbReference type="SUPFAM" id="SSF54791">
    <property type="entry name" value="Eukaryotic type KH-domain (KH-domain type I)"/>
    <property type="match status" value="2"/>
</dbReference>
<protein>
    <recommendedName>
        <fullName evidence="2">K Homology domain-containing protein</fullName>
    </recommendedName>
</protein>
<dbReference type="Gene3D" id="3.30.1370.10">
    <property type="entry name" value="K Homology domain, type 1"/>
    <property type="match status" value="1"/>
</dbReference>
<dbReference type="InterPro" id="IPR036612">
    <property type="entry name" value="KH_dom_type_1_sf"/>
</dbReference>
<organism evidence="3 4">
    <name type="scientific">Tortispora caseinolytica NRRL Y-17796</name>
    <dbReference type="NCBI Taxonomy" id="767744"/>
    <lineage>
        <taxon>Eukaryota</taxon>
        <taxon>Fungi</taxon>
        <taxon>Dikarya</taxon>
        <taxon>Ascomycota</taxon>
        <taxon>Saccharomycotina</taxon>
        <taxon>Trigonopsidomycetes</taxon>
        <taxon>Trigonopsidales</taxon>
        <taxon>Trigonopsidaceae</taxon>
        <taxon>Tortispora</taxon>
    </lineage>
</organism>
<evidence type="ECO:0000256" key="1">
    <source>
        <dbReference type="SAM" id="MobiDB-lite"/>
    </source>
</evidence>
<reference evidence="4" key="1">
    <citation type="submission" date="2016-02" db="EMBL/GenBank/DDBJ databases">
        <title>Comparative genomics of biotechnologically important yeasts.</title>
        <authorList>
            <consortium name="DOE Joint Genome Institute"/>
            <person name="Riley R."/>
            <person name="Haridas S."/>
            <person name="Wolfe K.H."/>
            <person name="Lopes M.R."/>
            <person name="Hittinger C.T."/>
            <person name="Goker M."/>
            <person name="Salamov A."/>
            <person name="Wisecaver J."/>
            <person name="Long T.M."/>
            <person name="Aerts A.L."/>
            <person name="Barry K."/>
            <person name="Choi C."/>
            <person name="Clum A."/>
            <person name="Coughlan A.Y."/>
            <person name="Deshpande S."/>
            <person name="Douglass A.P."/>
            <person name="Hanson S.J."/>
            <person name="Klenk H.-P."/>
            <person name="Labutti K."/>
            <person name="Lapidus A."/>
            <person name="Lindquist E."/>
            <person name="Lipzen A."/>
            <person name="Meier-Kolthoff J.P."/>
            <person name="Ohm R.A."/>
            <person name="Otillar R.P."/>
            <person name="Pangilinan J."/>
            <person name="Peng Y."/>
            <person name="Rokas A."/>
            <person name="Rosa C.A."/>
            <person name="Scheuner C."/>
            <person name="Sibirny A.A."/>
            <person name="Slot J.C."/>
            <person name="Stielow J.B."/>
            <person name="Sun H."/>
            <person name="Kurtzman C.P."/>
            <person name="Blackwell M."/>
            <person name="Jeffries T.W."/>
            <person name="Grigoriev I.V."/>
        </authorList>
    </citation>
    <scope>NUCLEOTIDE SEQUENCE [LARGE SCALE GENOMIC DNA]</scope>
    <source>
        <strain evidence="4">NRRL Y-17796</strain>
    </source>
</reference>
<proteinExistence type="predicted"/>
<feature type="domain" description="K Homology" evidence="2">
    <location>
        <begin position="513"/>
        <end position="593"/>
    </location>
</feature>
<keyword evidence="4" id="KW-1185">Reference proteome</keyword>
<feature type="compositionally biased region" description="Basic and acidic residues" evidence="1">
    <location>
        <begin position="889"/>
        <end position="920"/>
    </location>
</feature>
<name>A0A1E4TFV1_9ASCO</name>
<dbReference type="InterPro" id="IPR004087">
    <property type="entry name" value="KH_dom"/>
</dbReference>
<dbReference type="GO" id="GO:0003723">
    <property type="term" value="F:RNA binding"/>
    <property type="evidence" value="ECO:0007669"/>
    <property type="project" value="InterPro"/>
</dbReference>
<feature type="domain" description="K Homology" evidence="2">
    <location>
        <begin position="211"/>
        <end position="292"/>
    </location>
</feature>
<dbReference type="OrthoDB" id="271862at2759"/>
<feature type="compositionally biased region" description="Basic and acidic residues" evidence="1">
    <location>
        <begin position="1026"/>
        <end position="1037"/>
    </location>
</feature>
<feature type="compositionally biased region" description="Polar residues" evidence="1">
    <location>
        <begin position="775"/>
        <end position="800"/>
    </location>
</feature>
<dbReference type="EMBL" id="KV453842">
    <property type="protein sequence ID" value="ODV90651.1"/>
    <property type="molecule type" value="Genomic_DNA"/>
</dbReference>